<reference evidence="2" key="1">
    <citation type="journal article" date="2020" name="mSystems">
        <title>Genome- and Community-Level Interaction Insights into Carbon Utilization and Element Cycling Functions of Hydrothermarchaeota in Hydrothermal Sediment.</title>
        <authorList>
            <person name="Zhou Z."/>
            <person name="Liu Y."/>
            <person name="Xu W."/>
            <person name="Pan J."/>
            <person name="Luo Z.H."/>
            <person name="Li M."/>
        </authorList>
    </citation>
    <scope>NUCLEOTIDE SEQUENCE [LARGE SCALE GENOMIC DNA]</scope>
    <source>
        <strain evidence="2">SpSt-1042</strain>
    </source>
</reference>
<organism evidence="2">
    <name type="scientific">candidate division CPR3 bacterium</name>
    <dbReference type="NCBI Taxonomy" id="2268181"/>
    <lineage>
        <taxon>Bacteria</taxon>
        <taxon>Bacteria division CPR3</taxon>
    </lineage>
</organism>
<protein>
    <submittedName>
        <fullName evidence="2">Uncharacterized protein</fullName>
    </submittedName>
</protein>
<keyword evidence="1" id="KW-0175">Coiled coil</keyword>
<gene>
    <name evidence="2" type="ORF">ENL96_02485</name>
</gene>
<dbReference type="AlphaFoldDB" id="A0A7C5YWD7"/>
<proteinExistence type="predicted"/>
<evidence type="ECO:0000313" key="2">
    <source>
        <dbReference type="EMBL" id="HHR92356.1"/>
    </source>
</evidence>
<comment type="caution">
    <text evidence="2">The sequence shown here is derived from an EMBL/GenBank/DDBJ whole genome shotgun (WGS) entry which is preliminary data.</text>
</comment>
<accession>A0A7C5YWD7</accession>
<sequence>MQDQDIKKQLEQNLKESNILTNEESIALMRLLSGDPITPKMLNSLPTALAKIVPIIVAKLIAENQNLTKRIEELTKKLSFYKEKEDIEKSIYLRVVSNEEIEEEKLEKLPPEVKNMVKVLKETRNLLNSVREKNNKLISNIEKITQYIRSIKMEKSLVEESDISEELIPLATAVDNIVNSANERVKKSLLESIEEGLKTGTYTNLATDIVEAINRLVIRRIEETVKPYEELSRQYVVGEITHDEFTEALKKNALLQHMREKVITDIITALEEGRIEGDEIPPKLRVILRNMLRKKGPEIKNPPKNEGSII</sequence>
<feature type="coiled-coil region" evidence="1">
    <location>
        <begin position="57"/>
        <end position="84"/>
    </location>
</feature>
<name>A0A7C5YWD7_UNCC3</name>
<evidence type="ECO:0000256" key="1">
    <source>
        <dbReference type="SAM" id="Coils"/>
    </source>
</evidence>
<dbReference type="EMBL" id="DRVY01000074">
    <property type="protein sequence ID" value="HHR92356.1"/>
    <property type="molecule type" value="Genomic_DNA"/>
</dbReference>